<dbReference type="AlphaFoldDB" id="W7HNF2"/>
<evidence type="ECO:0000256" key="1">
    <source>
        <dbReference type="SAM" id="MobiDB-lite"/>
    </source>
</evidence>
<protein>
    <submittedName>
        <fullName evidence="2">Uncharacterized protein</fullName>
    </submittedName>
</protein>
<accession>W7HNF2</accession>
<keyword evidence="3" id="KW-1185">Reference proteome</keyword>
<dbReference type="HOGENOM" id="CLU_078568_2_0_1"/>
<name>W7HNF2_9PEZI</name>
<feature type="region of interest" description="Disordered" evidence="1">
    <location>
        <begin position="1"/>
        <end position="37"/>
    </location>
</feature>
<dbReference type="Proteomes" id="UP000024837">
    <property type="component" value="Unassembled WGS sequence"/>
</dbReference>
<evidence type="ECO:0000313" key="2">
    <source>
        <dbReference type="EMBL" id="EWC44679.1"/>
    </source>
</evidence>
<organism evidence="2 3">
    <name type="scientific">Drechslerella stenobrocha 248</name>
    <dbReference type="NCBI Taxonomy" id="1043628"/>
    <lineage>
        <taxon>Eukaryota</taxon>
        <taxon>Fungi</taxon>
        <taxon>Dikarya</taxon>
        <taxon>Ascomycota</taxon>
        <taxon>Pezizomycotina</taxon>
        <taxon>Orbiliomycetes</taxon>
        <taxon>Orbiliales</taxon>
        <taxon>Orbiliaceae</taxon>
        <taxon>Drechslerella</taxon>
    </lineage>
</organism>
<evidence type="ECO:0000313" key="3">
    <source>
        <dbReference type="Proteomes" id="UP000024837"/>
    </source>
</evidence>
<feature type="compositionally biased region" description="Low complexity" evidence="1">
    <location>
        <begin position="14"/>
        <end position="34"/>
    </location>
</feature>
<proteinExistence type="predicted"/>
<dbReference type="EMBL" id="KI966436">
    <property type="protein sequence ID" value="EWC44679.1"/>
    <property type="molecule type" value="Genomic_DNA"/>
</dbReference>
<sequence>MVVKRKRDDDDAMSICSTSPPSRDSSASPLSRDSMMVDNDAITQHQVPLGVHSRTLKRWRNARPDEQSVHEYTISKLFSAQRSPAQQTPTPQIVIQPSGQAPQQAQQQRNILSFFPHNQTQTRIFSPMQTAVQTSATTIACSHCECVLETPFDDEEGERYACRGCSRKVCGGCSTGGEEWGMDRQCLECALR</sequence>
<reference evidence="2 3" key="1">
    <citation type="submission" date="2013-05" db="EMBL/GenBank/DDBJ databases">
        <title>Drechslerella stenobrocha genome reveals carnivorous origination and mechanical trapping mechanism of predatory fungi.</title>
        <authorList>
            <person name="Liu X."/>
            <person name="Zhang W."/>
            <person name="Liu K."/>
        </authorList>
    </citation>
    <scope>NUCLEOTIDE SEQUENCE [LARGE SCALE GENOMIC DNA]</scope>
    <source>
        <strain evidence="2 3">248</strain>
    </source>
</reference>
<gene>
    <name evidence="2" type="ORF">DRE_06575</name>
</gene>
<dbReference type="OrthoDB" id="5336357at2759"/>